<name>A0A7W6GNI8_9HYPH</name>
<proteinExistence type="predicted"/>
<evidence type="ECO:0000313" key="1">
    <source>
        <dbReference type="EMBL" id="MBB3980029.1"/>
    </source>
</evidence>
<organism evidence="1 2">
    <name type="scientific">Mycoplana azooxidifex</name>
    <dbReference type="NCBI Taxonomy" id="1636188"/>
    <lineage>
        <taxon>Bacteria</taxon>
        <taxon>Pseudomonadati</taxon>
        <taxon>Pseudomonadota</taxon>
        <taxon>Alphaproteobacteria</taxon>
        <taxon>Hyphomicrobiales</taxon>
        <taxon>Rhizobiaceae</taxon>
        <taxon>Mycoplana</taxon>
    </lineage>
</organism>
<dbReference type="RefSeq" id="WP_183808189.1">
    <property type="nucleotide sequence ID" value="NZ_JACIEE010000015.1"/>
</dbReference>
<keyword evidence="2" id="KW-1185">Reference proteome</keyword>
<reference evidence="1 2" key="1">
    <citation type="submission" date="2020-08" db="EMBL/GenBank/DDBJ databases">
        <title>Genomic Encyclopedia of Type Strains, Phase IV (KMG-IV): sequencing the most valuable type-strain genomes for metagenomic binning, comparative biology and taxonomic classification.</title>
        <authorList>
            <person name="Goeker M."/>
        </authorList>
    </citation>
    <scope>NUCLEOTIDE SEQUENCE [LARGE SCALE GENOMIC DNA]</scope>
    <source>
        <strain evidence="1 2">DSM 100211</strain>
    </source>
</reference>
<dbReference type="PROSITE" id="PS51257">
    <property type="entry name" value="PROKAR_LIPOPROTEIN"/>
    <property type="match status" value="1"/>
</dbReference>
<sequence>MYRTHILTLMLSFGILAGCAPSEKEYEAIVTTLQGSAKARQFAISECVKGFSTSQRRAAAIIIDSTEKNAARVACTRAVEAMRSGRLTYADAVDMKKGKFTPKLVKIVQGR</sequence>
<comment type="caution">
    <text evidence="1">The sequence shown here is derived from an EMBL/GenBank/DDBJ whole genome shotgun (WGS) entry which is preliminary data.</text>
</comment>
<dbReference type="Proteomes" id="UP000574761">
    <property type="component" value="Unassembled WGS sequence"/>
</dbReference>
<dbReference type="EMBL" id="JACIEE010000015">
    <property type="protein sequence ID" value="MBB3980029.1"/>
    <property type="molecule type" value="Genomic_DNA"/>
</dbReference>
<gene>
    <name evidence="1" type="ORF">GGQ64_005276</name>
</gene>
<protein>
    <recommendedName>
        <fullName evidence="3">Lipoprotein</fullName>
    </recommendedName>
</protein>
<accession>A0A7W6GNI8</accession>
<dbReference type="AlphaFoldDB" id="A0A7W6GNI8"/>
<evidence type="ECO:0000313" key="2">
    <source>
        <dbReference type="Proteomes" id="UP000574761"/>
    </source>
</evidence>
<evidence type="ECO:0008006" key="3">
    <source>
        <dbReference type="Google" id="ProtNLM"/>
    </source>
</evidence>